<dbReference type="AlphaFoldDB" id="A0A9P3FJP2"/>
<dbReference type="PROSITE" id="PS50865">
    <property type="entry name" value="ZF_MYND_2"/>
    <property type="match status" value="1"/>
</dbReference>
<feature type="domain" description="MYND-type" evidence="5">
    <location>
        <begin position="314"/>
        <end position="356"/>
    </location>
</feature>
<evidence type="ECO:0000256" key="2">
    <source>
        <dbReference type="ARBA" id="ARBA00022771"/>
    </source>
</evidence>
<evidence type="ECO:0000313" key="6">
    <source>
        <dbReference type="EMBL" id="GIZ45165.1"/>
    </source>
</evidence>
<dbReference type="SUPFAM" id="SSF144232">
    <property type="entry name" value="HIT/MYND zinc finger-like"/>
    <property type="match status" value="1"/>
</dbReference>
<dbReference type="InterPro" id="IPR002893">
    <property type="entry name" value="Znf_MYND"/>
</dbReference>
<gene>
    <name evidence="6" type="ORF">CKM354_000834600</name>
</gene>
<dbReference type="Proteomes" id="UP000825890">
    <property type="component" value="Unassembled WGS sequence"/>
</dbReference>
<evidence type="ECO:0000313" key="7">
    <source>
        <dbReference type="Proteomes" id="UP000825890"/>
    </source>
</evidence>
<protein>
    <recommendedName>
        <fullName evidence="5">MYND-type domain-containing protein</fullName>
    </recommendedName>
</protein>
<keyword evidence="3" id="KW-0862">Zinc</keyword>
<reference evidence="6 7" key="1">
    <citation type="submission" date="2021-01" db="EMBL/GenBank/DDBJ databases">
        <title>Cercospora kikuchii MAFF 305040 whole genome shotgun sequence.</title>
        <authorList>
            <person name="Kashiwa T."/>
            <person name="Suzuki T."/>
        </authorList>
    </citation>
    <scope>NUCLEOTIDE SEQUENCE [LARGE SCALE GENOMIC DNA]</scope>
    <source>
        <strain evidence="6 7">MAFF 305040</strain>
    </source>
</reference>
<keyword evidence="1" id="KW-0479">Metal-binding</keyword>
<proteinExistence type="predicted"/>
<dbReference type="Pfam" id="PF01753">
    <property type="entry name" value="zf-MYND"/>
    <property type="match status" value="1"/>
</dbReference>
<dbReference type="GO" id="GO:0008270">
    <property type="term" value="F:zinc ion binding"/>
    <property type="evidence" value="ECO:0007669"/>
    <property type="project" value="UniProtKB-KW"/>
</dbReference>
<dbReference type="GeneID" id="68293921"/>
<evidence type="ECO:0000256" key="1">
    <source>
        <dbReference type="ARBA" id="ARBA00022723"/>
    </source>
</evidence>
<accession>A0A9P3FJP2</accession>
<keyword evidence="7" id="KW-1185">Reference proteome</keyword>
<name>A0A9P3FJP2_9PEZI</name>
<comment type="caution">
    <text evidence="6">The sequence shown here is derived from an EMBL/GenBank/DDBJ whole genome shotgun (WGS) entry which is preliminary data.</text>
</comment>
<evidence type="ECO:0000256" key="4">
    <source>
        <dbReference type="PROSITE-ProRule" id="PRU00134"/>
    </source>
</evidence>
<sequence length="372" mass="40682">MGGWRLQLFCCDADLDFIQDFNKECGLVALEAKHGKAPLPEGDEHRGALRQAEHNMMAQKGPSDGKAVHLYPKPTNDKASINFSVLAALCTHPEYVRRHLDTSGDFTAKMRSLRTKALKARPGVLGGIQDPYGPGYMLCLLGACGMTLGVKISDDEVNAMRKYYKDCGLMRDAVTQLGEALESDTGYVNGVPWDFGSPGRIDSMLDGGAPKEDHIFPGIMTNIWAPDHGRDKGEMAYMQKTVMDMIARGARPSVDDMATTLACLFFDPYATPRTSISSTKADAHPELFREEAEKFVASFAEAGSKAPKYGNKVCGNCGAKTKADGFALLTCGKCKERRYCSADCQKKEWSDHKKACVAPAKVDPRATFIEIR</sequence>
<dbReference type="EMBL" id="BOLY01000005">
    <property type="protein sequence ID" value="GIZ45165.1"/>
    <property type="molecule type" value="Genomic_DNA"/>
</dbReference>
<organism evidence="6 7">
    <name type="scientific">Cercospora kikuchii</name>
    <dbReference type="NCBI Taxonomy" id="84275"/>
    <lineage>
        <taxon>Eukaryota</taxon>
        <taxon>Fungi</taxon>
        <taxon>Dikarya</taxon>
        <taxon>Ascomycota</taxon>
        <taxon>Pezizomycotina</taxon>
        <taxon>Dothideomycetes</taxon>
        <taxon>Dothideomycetidae</taxon>
        <taxon>Mycosphaerellales</taxon>
        <taxon>Mycosphaerellaceae</taxon>
        <taxon>Cercospora</taxon>
    </lineage>
</organism>
<keyword evidence="2 4" id="KW-0863">Zinc-finger</keyword>
<dbReference type="PROSITE" id="PS01360">
    <property type="entry name" value="ZF_MYND_1"/>
    <property type="match status" value="1"/>
</dbReference>
<evidence type="ECO:0000259" key="5">
    <source>
        <dbReference type="PROSITE" id="PS50865"/>
    </source>
</evidence>
<dbReference type="Gene3D" id="6.10.140.2220">
    <property type="match status" value="1"/>
</dbReference>
<evidence type="ECO:0000256" key="3">
    <source>
        <dbReference type="ARBA" id="ARBA00022833"/>
    </source>
</evidence>
<dbReference type="RefSeq" id="XP_044659652.1">
    <property type="nucleotide sequence ID" value="XM_044803717.1"/>
</dbReference>
<dbReference type="OrthoDB" id="3648505at2759"/>